<name>A0A1H1PCI6_9ACTN</name>
<dbReference type="InterPro" id="IPR050204">
    <property type="entry name" value="AraC_XylS_family_regulators"/>
</dbReference>
<dbReference type="Gene3D" id="1.10.10.60">
    <property type="entry name" value="Homeodomain-like"/>
    <property type="match status" value="1"/>
</dbReference>
<dbReference type="Pfam" id="PF12833">
    <property type="entry name" value="HTH_18"/>
    <property type="match status" value="1"/>
</dbReference>
<dbReference type="OrthoDB" id="345413at2"/>
<keyword evidence="2 5" id="KW-0238">DNA-binding</keyword>
<dbReference type="Gene3D" id="2.60.120.10">
    <property type="entry name" value="Jelly Rolls"/>
    <property type="match status" value="1"/>
</dbReference>
<dbReference type="SMART" id="SM00342">
    <property type="entry name" value="HTH_ARAC"/>
    <property type="match status" value="1"/>
</dbReference>
<dbReference type="InterPro" id="IPR018060">
    <property type="entry name" value="HTH_AraC"/>
</dbReference>
<evidence type="ECO:0000256" key="3">
    <source>
        <dbReference type="ARBA" id="ARBA00023163"/>
    </source>
</evidence>
<proteinExistence type="predicted"/>
<dbReference type="SUPFAM" id="SSF51182">
    <property type="entry name" value="RmlC-like cupins"/>
    <property type="match status" value="1"/>
</dbReference>
<gene>
    <name evidence="5" type="ORF">SAMN04489717_1591</name>
</gene>
<keyword evidence="1" id="KW-0805">Transcription regulation</keyword>
<evidence type="ECO:0000256" key="1">
    <source>
        <dbReference type="ARBA" id="ARBA00023015"/>
    </source>
</evidence>
<feature type="domain" description="HTH araC/xylS-type" evidence="4">
    <location>
        <begin position="188"/>
        <end position="289"/>
    </location>
</feature>
<sequence length="296" mass="32992">MPVRAAAELQPATDLRIAPDRDGWTSLHQAWAVPAMRRDHRHDELEVNLVLDGWAEYLVAGLRVHLPRHGLGWLLPSQPHRLINRSPDLQMWIGVFCPALVASNATPAADGAGPPVAWLYESPEETLVRVPGTSETRELARLFAQLDDPGMSTKRHRIGLAWLLAECWRAFQSADLALTGDHLHPAVELAARWLFDHSGDAEANDLEALASRCGVSRPWLSTLFQQQLGESMTDFRNKQRLQRFRELIAHPMGMPMTAASFAAGFGSYAQCYRTVRRYTGLSPHDLLTEALADGNR</sequence>
<accession>A0A1H1PCI6</accession>
<dbReference type="STRING" id="117157.SAMN04489717_1591"/>
<dbReference type="PROSITE" id="PS01124">
    <property type="entry name" value="HTH_ARAC_FAMILY_2"/>
    <property type="match status" value="1"/>
</dbReference>
<evidence type="ECO:0000313" key="6">
    <source>
        <dbReference type="Proteomes" id="UP000198983"/>
    </source>
</evidence>
<dbReference type="GO" id="GO:0043565">
    <property type="term" value="F:sequence-specific DNA binding"/>
    <property type="evidence" value="ECO:0007669"/>
    <property type="project" value="InterPro"/>
</dbReference>
<keyword evidence="3" id="KW-0804">Transcription</keyword>
<protein>
    <submittedName>
        <fullName evidence="5">AraC-type DNA-binding protein</fullName>
    </submittedName>
</protein>
<reference evidence="5 6" key="1">
    <citation type="submission" date="2016-10" db="EMBL/GenBank/DDBJ databases">
        <authorList>
            <person name="de Groot N.N."/>
        </authorList>
    </citation>
    <scope>NUCLEOTIDE SEQUENCE [LARGE SCALE GENOMIC DNA]</scope>
    <source>
        <strain evidence="5 6">DSM 22024</strain>
    </source>
</reference>
<dbReference type="PANTHER" id="PTHR46796">
    <property type="entry name" value="HTH-TYPE TRANSCRIPTIONAL ACTIVATOR RHAS-RELATED"/>
    <property type="match status" value="1"/>
</dbReference>
<dbReference type="GO" id="GO:0003700">
    <property type="term" value="F:DNA-binding transcription factor activity"/>
    <property type="evidence" value="ECO:0007669"/>
    <property type="project" value="InterPro"/>
</dbReference>
<dbReference type="AlphaFoldDB" id="A0A1H1PCI6"/>
<keyword evidence="6" id="KW-1185">Reference proteome</keyword>
<dbReference type="RefSeq" id="WP_092651967.1">
    <property type="nucleotide sequence ID" value="NZ_LT629732.1"/>
</dbReference>
<dbReference type="EMBL" id="LT629732">
    <property type="protein sequence ID" value="SDS09018.1"/>
    <property type="molecule type" value="Genomic_DNA"/>
</dbReference>
<dbReference type="Proteomes" id="UP000198983">
    <property type="component" value="Chromosome I"/>
</dbReference>
<evidence type="ECO:0000256" key="2">
    <source>
        <dbReference type="ARBA" id="ARBA00023125"/>
    </source>
</evidence>
<organism evidence="5 6">
    <name type="scientific">Actinopolymorpha singaporensis</name>
    <dbReference type="NCBI Taxonomy" id="117157"/>
    <lineage>
        <taxon>Bacteria</taxon>
        <taxon>Bacillati</taxon>
        <taxon>Actinomycetota</taxon>
        <taxon>Actinomycetes</taxon>
        <taxon>Propionibacteriales</taxon>
        <taxon>Actinopolymorphaceae</taxon>
        <taxon>Actinopolymorpha</taxon>
    </lineage>
</organism>
<evidence type="ECO:0000313" key="5">
    <source>
        <dbReference type="EMBL" id="SDS09018.1"/>
    </source>
</evidence>
<dbReference type="InterPro" id="IPR014710">
    <property type="entry name" value="RmlC-like_jellyroll"/>
</dbReference>
<evidence type="ECO:0000259" key="4">
    <source>
        <dbReference type="PROSITE" id="PS01124"/>
    </source>
</evidence>
<dbReference type="InterPro" id="IPR011051">
    <property type="entry name" value="RmlC_Cupin_sf"/>
</dbReference>